<gene>
    <name evidence="2" type="ORF">GCM10009760_20590</name>
</gene>
<organism evidence="2 3">
    <name type="scientific">Kitasatospora kazusensis</name>
    <dbReference type="NCBI Taxonomy" id="407974"/>
    <lineage>
        <taxon>Bacteria</taxon>
        <taxon>Bacillati</taxon>
        <taxon>Actinomycetota</taxon>
        <taxon>Actinomycetes</taxon>
        <taxon>Kitasatosporales</taxon>
        <taxon>Streptomycetaceae</taxon>
        <taxon>Kitasatospora</taxon>
    </lineage>
</organism>
<name>A0ABN2Z9T3_9ACTN</name>
<dbReference type="InterPro" id="IPR000182">
    <property type="entry name" value="GNAT_dom"/>
</dbReference>
<evidence type="ECO:0000313" key="2">
    <source>
        <dbReference type="EMBL" id="GAA2138936.1"/>
    </source>
</evidence>
<feature type="domain" description="N-acetyltransferase" evidence="1">
    <location>
        <begin position="16"/>
        <end position="185"/>
    </location>
</feature>
<dbReference type="PROSITE" id="PS51186">
    <property type="entry name" value="GNAT"/>
    <property type="match status" value="1"/>
</dbReference>
<dbReference type="InterPro" id="IPR051531">
    <property type="entry name" value="N-acetyltransferase"/>
</dbReference>
<comment type="caution">
    <text evidence="2">The sequence shown here is derived from an EMBL/GenBank/DDBJ whole genome shotgun (WGS) entry which is preliminary data.</text>
</comment>
<sequence length="194" mass="22135">MKPEQTRAVRLTGPRLAIREFHHTPEDVDALHAVFGDQETARFLPFAARDRETCADQIALYLEEAEHRPRTVFRLAVTLLADGEPEYAVPIGNAALGIEDQRAGFIGYALRRDTWGRGYASEITGLLNDFAFGTLGLHRLWARVDPENTASSRVLTKTGYQLEGRIRHDLYLHDTWHDSLQYSLLEHEWVRPAR</sequence>
<dbReference type="SUPFAM" id="SSF55729">
    <property type="entry name" value="Acyl-CoA N-acyltransferases (Nat)"/>
    <property type="match status" value="1"/>
</dbReference>
<evidence type="ECO:0000259" key="1">
    <source>
        <dbReference type="PROSITE" id="PS51186"/>
    </source>
</evidence>
<dbReference type="InterPro" id="IPR016181">
    <property type="entry name" value="Acyl_CoA_acyltransferase"/>
</dbReference>
<keyword evidence="3" id="KW-1185">Reference proteome</keyword>
<evidence type="ECO:0000313" key="3">
    <source>
        <dbReference type="Proteomes" id="UP001422759"/>
    </source>
</evidence>
<reference evidence="2 3" key="1">
    <citation type="journal article" date="2019" name="Int. J. Syst. Evol. Microbiol.">
        <title>The Global Catalogue of Microorganisms (GCM) 10K type strain sequencing project: providing services to taxonomists for standard genome sequencing and annotation.</title>
        <authorList>
            <consortium name="The Broad Institute Genomics Platform"/>
            <consortium name="The Broad Institute Genome Sequencing Center for Infectious Disease"/>
            <person name="Wu L."/>
            <person name="Ma J."/>
        </authorList>
    </citation>
    <scope>NUCLEOTIDE SEQUENCE [LARGE SCALE GENOMIC DNA]</scope>
    <source>
        <strain evidence="2 3">JCM 14560</strain>
    </source>
</reference>
<dbReference type="PANTHER" id="PTHR43792">
    <property type="entry name" value="GNAT FAMILY, PUTATIVE (AFU_ORTHOLOGUE AFUA_3G00765)-RELATED-RELATED"/>
    <property type="match status" value="1"/>
</dbReference>
<dbReference type="Pfam" id="PF13302">
    <property type="entry name" value="Acetyltransf_3"/>
    <property type="match status" value="1"/>
</dbReference>
<accession>A0ABN2Z9T3</accession>
<dbReference type="Proteomes" id="UP001422759">
    <property type="component" value="Unassembled WGS sequence"/>
</dbReference>
<dbReference type="EMBL" id="BAAANT010000009">
    <property type="protein sequence ID" value="GAA2138936.1"/>
    <property type="molecule type" value="Genomic_DNA"/>
</dbReference>
<protein>
    <submittedName>
        <fullName evidence="2">GNAT family protein</fullName>
    </submittedName>
</protein>
<dbReference type="RefSeq" id="WP_344463153.1">
    <property type="nucleotide sequence ID" value="NZ_BAAANT010000009.1"/>
</dbReference>
<proteinExistence type="predicted"/>
<dbReference type="Gene3D" id="3.40.630.30">
    <property type="match status" value="1"/>
</dbReference>